<dbReference type="AlphaFoldDB" id="A0A2G5B0F9"/>
<dbReference type="PANTHER" id="PTHR38248">
    <property type="entry name" value="FUNK1 6"/>
    <property type="match status" value="1"/>
</dbReference>
<sequence length="743" mass="83886">MGSRGHSSSQLTNTHRVAMASEAKSKIVKNAEYVVDQAQPDDPRYLRLAQRLTDKISELINGLVLEKESRTKSEDHWKKQAITLSDDEISVNSMFDKAWPWLQGHSRSSEREMYPWISTFVLLVAHLIRRILTEEDVNTTLPRLIMPFSDTDKTPEGSDSGKRVDLALICCDADVPIAPQPGIDYGDVFAVAEVKSRFSETIATEAHAQMFDYTRQIYYNQIDRRFAWGLTCCGTVVNVCQFNNYKVHTSPNMDMALHSGRLEFIRLIVGWSLCERRRLGYDETITWLDGLNCYEIEVPSGTVPGDHVKYYSSSFIRGADHLFGRHCRCLLATPIRPTIPVSDEAPIKPTVVIKDSWTIYSLKMERVAATSVAQTEAKLCANNNDGASGSADITTDMSRLQVQKDLQSCVWPSVDVLQDVYHISGLRNEYALLHTINSSLSRDKDLDGIYPKAENGGWVYQPTYREPVLDCTLEVTGILSADDQKMTPFCLHGRHTLAPIGQPLRTVKSTPELITVLYDAMRCHSAIFEKCQILHRDISENNILAVRNSDGSVHGLLIDFDCAEEISAQKLSTRPERTGTFPFMSIANLENLPIERTVLDDWESLLYLICVMSFYGIGNDTTSLFELGHPMLLWTEGNPLTIGRAKRGHLDTMDAFLDDVLEHFKHQNGYEDLYILAMNLHKNLFANERLKDHPNNACHGARKKRVWIGNNKHDIPECLRIDPFAERVKYASEIAQDSFGCVG</sequence>
<dbReference type="Gene3D" id="1.10.510.10">
    <property type="entry name" value="Transferase(Phosphotransferase) domain 1"/>
    <property type="match status" value="1"/>
</dbReference>
<dbReference type="InterPro" id="IPR011009">
    <property type="entry name" value="Kinase-like_dom_sf"/>
</dbReference>
<evidence type="ECO:0000313" key="3">
    <source>
        <dbReference type="Proteomes" id="UP000242474"/>
    </source>
</evidence>
<dbReference type="OrthoDB" id="5584477at2759"/>
<name>A0A2G5B0F9_COERN</name>
<protein>
    <recommendedName>
        <fullName evidence="1">Fungal-type protein kinase domain-containing protein</fullName>
    </recommendedName>
</protein>
<dbReference type="SUPFAM" id="SSF56112">
    <property type="entry name" value="Protein kinase-like (PK-like)"/>
    <property type="match status" value="1"/>
</dbReference>
<dbReference type="EMBL" id="KZ303736">
    <property type="protein sequence ID" value="PIA12500.1"/>
    <property type="molecule type" value="Genomic_DNA"/>
</dbReference>
<dbReference type="Proteomes" id="UP000242474">
    <property type="component" value="Unassembled WGS sequence"/>
</dbReference>
<evidence type="ECO:0000313" key="2">
    <source>
        <dbReference type="EMBL" id="PIA12500.1"/>
    </source>
</evidence>
<evidence type="ECO:0000259" key="1">
    <source>
        <dbReference type="Pfam" id="PF17667"/>
    </source>
</evidence>
<feature type="domain" description="Fungal-type protein kinase" evidence="1">
    <location>
        <begin position="184"/>
        <end position="611"/>
    </location>
</feature>
<keyword evidence="3" id="KW-1185">Reference proteome</keyword>
<gene>
    <name evidence="2" type="ORF">COEREDRAFT_84080</name>
</gene>
<accession>A0A2G5B0F9</accession>
<dbReference type="PANTHER" id="PTHR38248:SF2">
    <property type="entry name" value="FUNK1 11"/>
    <property type="match status" value="1"/>
</dbReference>
<dbReference type="STRING" id="763665.A0A2G5B0F9"/>
<dbReference type="InterPro" id="IPR040976">
    <property type="entry name" value="Pkinase_fungal"/>
</dbReference>
<organism evidence="2 3">
    <name type="scientific">Coemansia reversa (strain ATCC 12441 / NRRL 1564)</name>
    <dbReference type="NCBI Taxonomy" id="763665"/>
    <lineage>
        <taxon>Eukaryota</taxon>
        <taxon>Fungi</taxon>
        <taxon>Fungi incertae sedis</taxon>
        <taxon>Zoopagomycota</taxon>
        <taxon>Kickxellomycotina</taxon>
        <taxon>Kickxellomycetes</taxon>
        <taxon>Kickxellales</taxon>
        <taxon>Kickxellaceae</taxon>
        <taxon>Coemansia</taxon>
    </lineage>
</organism>
<proteinExistence type="predicted"/>
<dbReference type="Pfam" id="PF17667">
    <property type="entry name" value="Pkinase_fungal"/>
    <property type="match status" value="1"/>
</dbReference>
<reference evidence="2 3" key="1">
    <citation type="journal article" date="2015" name="Genome Biol. Evol.">
        <title>Phylogenomic analyses indicate that early fungi evolved digesting cell walls of algal ancestors of land plants.</title>
        <authorList>
            <person name="Chang Y."/>
            <person name="Wang S."/>
            <person name="Sekimoto S."/>
            <person name="Aerts A.L."/>
            <person name="Choi C."/>
            <person name="Clum A."/>
            <person name="LaButti K.M."/>
            <person name="Lindquist E.A."/>
            <person name="Yee Ngan C."/>
            <person name="Ohm R.A."/>
            <person name="Salamov A.A."/>
            <person name="Grigoriev I.V."/>
            <person name="Spatafora J.W."/>
            <person name="Berbee M.L."/>
        </authorList>
    </citation>
    <scope>NUCLEOTIDE SEQUENCE [LARGE SCALE GENOMIC DNA]</scope>
    <source>
        <strain evidence="2 3">NRRL 1564</strain>
    </source>
</reference>